<gene>
    <name evidence="7" type="ORF">Poly30_02670</name>
</gene>
<keyword evidence="8" id="KW-1185">Reference proteome</keyword>
<dbReference type="Proteomes" id="UP000320390">
    <property type="component" value="Chromosome"/>
</dbReference>
<keyword evidence="6" id="KW-0814">Transposable element</keyword>
<dbReference type="InterPro" id="IPR001207">
    <property type="entry name" value="Transposase_mutator"/>
</dbReference>
<dbReference type="Pfam" id="PF00872">
    <property type="entry name" value="Transposase_mut"/>
    <property type="match status" value="1"/>
</dbReference>
<name>A0A518EL01_9BACT</name>
<accession>A0A518EL01</accession>
<keyword evidence="3 6" id="KW-0815">Transposition</keyword>
<organism evidence="7 8">
    <name type="scientific">Saltatorellus ferox</name>
    <dbReference type="NCBI Taxonomy" id="2528018"/>
    <lineage>
        <taxon>Bacteria</taxon>
        <taxon>Pseudomonadati</taxon>
        <taxon>Planctomycetota</taxon>
        <taxon>Planctomycetia</taxon>
        <taxon>Planctomycetia incertae sedis</taxon>
        <taxon>Saltatorellus</taxon>
    </lineage>
</organism>
<dbReference type="NCBIfam" id="NF033543">
    <property type="entry name" value="transpos_IS256"/>
    <property type="match status" value="1"/>
</dbReference>
<dbReference type="PANTHER" id="PTHR33217">
    <property type="entry name" value="TRANSPOSASE FOR INSERTION SEQUENCE ELEMENT IS1081"/>
    <property type="match status" value="1"/>
</dbReference>
<reference evidence="7 8" key="1">
    <citation type="submission" date="2019-02" db="EMBL/GenBank/DDBJ databases">
        <title>Deep-cultivation of Planctomycetes and their phenomic and genomic characterization uncovers novel biology.</title>
        <authorList>
            <person name="Wiegand S."/>
            <person name="Jogler M."/>
            <person name="Boedeker C."/>
            <person name="Pinto D."/>
            <person name="Vollmers J."/>
            <person name="Rivas-Marin E."/>
            <person name="Kohn T."/>
            <person name="Peeters S.H."/>
            <person name="Heuer A."/>
            <person name="Rast P."/>
            <person name="Oberbeckmann S."/>
            <person name="Bunk B."/>
            <person name="Jeske O."/>
            <person name="Meyerdierks A."/>
            <person name="Storesund J.E."/>
            <person name="Kallscheuer N."/>
            <person name="Luecker S."/>
            <person name="Lage O.M."/>
            <person name="Pohl T."/>
            <person name="Merkel B.J."/>
            <person name="Hornburger P."/>
            <person name="Mueller R.-W."/>
            <person name="Bruemmer F."/>
            <person name="Labrenz M."/>
            <person name="Spormann A.M."/>
            <person name="Op den Camp H."/>
            <person name="Overmann J."/>
            <person name="Amann R."/>
            <person name="Jetten M.S.M."/>
            <person name="Mascher T."/>
            <person name="Medema M.H."/>
            <person name="Devos D.P."/>
            <person name="Kaster A.-K."/>
            <person name="Ovreas L."/>
            <person name="Rohde M."/>
            <person name="Galperin M.Y."/>
            <person name="Jogler C."/>
        </authorList>
    </citation>
    <scope>NUCLEOTIDE SEQUENCE [LARGE SCALE GENOMIC DNA]</scope>
    <source>
        <strain evidence="7 8">Poly30</strain>
    </source>
</reference>
<evidence type="ECO:0000313" key="8">
    <source>
        <dbReference type="Proteomes" id="UP000320390"/>
    </source>
</evidence>
<evidence type="ECO:0000256" key="5">
    <source>
        <dbReference type="ARBA" id="ARBA00023172"/>
    </source>
</evidence>
<sequence length="393" mass="44139">MPHHEADANKISLVLELLTEHGFDRLAEAIQILLNEAMLIERSDYLNAAPYERAESRRGYANGFKPKRVASRVGELELRIPQVREAAEGGERFYPNALERGERGERALKLAIAEMYINGVSTRRVQRVTEELCGLKITSSQVSRATQLLDEEISSWRSRPIGACPYLVLDARYEKVRIGGSVVTAAVLVAMAVREDGKRSIVGVSVATSEAEVHWREFLQSLVLRGLHGVRLFTSDDHPGIKAALASVFPGVAWQRCQCHMQRNAQSYVSKIVMKKDVAEDLRSIFNAPTMADAEQIIKTVVVKYQDSEPRVAAWIEENIHEGLAVLQFPASHRRRLRTSNAVERLNKEIKRRTRVAGLFPNEAALLRLVTALAMEVSEDWEAGRQYLTMEQA</sequence>
<evidence type="ECO:0000256" key="2">
    <source>
        <dbReference type="ARBA" id="ARBA00010961"/>
    </source>
</evidence>
<dbReference type="PANTHER" id="PTHR33217:SF7">
    <property type="entry name" value="TRANSPOSASE FOR INSERTION SEQUENCE ELEMENT IS1081"/>
    <property type="match status" value="1"/>
</dbReference>
<dbReference type="PROSITE" id="PS01007">
    <property type="entry name" value="TRANSPOSASE_MUTATOR"/>
    <property type="match status" value="1"/>
</dbReference>
<evidence type="ECO:0000256" key="6">
    <source>
        <dbReference type="RuleBase" id="RU365089"/>
    </source>
</evidence>
<evidence type="ECO:0000256" key="3">
    <source>
        <dbReference type="ARBA" id="ARBA00022578"/>
    </source>
</evidence>
<keyword evidence="4 6" id="KW-0238">DNA-binding</keyword>
<evidence type="ECO:0000256" key="4">
    <source>
        <dbReference type="ARBA" id="ARBA00023125"/>
    </source>
</evidence>
<dbReference type="OrthoDB" id="355828at2"/>
<comment type="similarity">
    <text evidence="2 6">Belongs to the transposase mutator family.</text>
</comment>
<evidence type="ECO:0000313" key="7">
    <source>
        <dbReference type="EMBL" id="QDV04774.1"/>
    </source>
</evidence>
<dbReference type="RefSeq" id="WP_145194221.1">
    <property type="nucleotide sequence ID" value="NZ_CP036434.1"/>
</dbReference>
<keyword evidence="5 6" id="KW-0233">DNA recombination</keyword>
<comment type="function">
    <text evidence="1 6">Required for the transposition of the insertion element.</text>
</comment>
<dbReference type="AlphaFoldDB" id="A0A518EL01"/>
<dbReference type="GO" id="GO:0006313">
    <property type="term" value="P:DNA transposition"/>
    <property type="evidence" value="ECO:0007669"/>
    <property type="project" value="UniProtKB-UniRule"/>
</dbReference>
<dbReference type="EMBL" id="CP036434">
    <property type="protein sequence ID" value="QDV04774.1"/>
    <property type="molecule type" value="Genomic_DNA"/>
</dbReference>
<protein>
    <recommendedName>
        <fullName evidence="6">Mutator family transposase</fullName>
    </recommendedName>
</protein>
<dbReference type="GO" id="GO:0003677">
    <property type="term" value="F:DNA binding"/>
    <property type="evidence" value="ECO:0007669"/>
    <property type="project" value="UniProtKB-UniRule"/>
</dbReference>
<dbReference type="GO" id="GO:0004803">
    <property type="term" value="F:transposase activity"/>
    <property type="evidence" value="ECO:0007669"/>
    <property type="project" value="UniProtKB-UniRule"/>
</dbReference>
<evidence type="ECO:0000256" key="1">
    <source>
        <dbReference type="ARBA" id="ARBA00002190"/>
    </source>
</evidence>
<proteinExistence type="inferred from homology"/>